<organism evidence="2 3">
    <name type="scientific">Lonchura striata</name>
    <name type="common">white-rumped munia</name>
    <dbReference type="NCBI Taxonomy" id="40157"/>
    <lineage>
        <taxon>Eukaryota</taxon>
        <taxon>Metazoa</taxon>
        <taxon>Chordata</taxon>
        <taxon>Craniata</taxon>
        <taxon>Vertebrata</taxon>
        <taxon>Euteleostomi</taxon>
        <taxon>Archelosauria</taxon>
        <taxon>Archosauria</taxon>
        <taxon>Dinosauria</taxon>
        <taxon>Saurischia</taxon>
        <taxon>Theropoda</taxon>
        <taxon>Coelurosauria</taxon>
        <taxon>Aves</taxon>
        <taxon>Neognathae</taxon>
        <taxon>Neoaves</taxon>
        <taxon>Telluraves</taxon>
        <taxon>Australaves</taxon>
        <taxon>Passeriformes</taxon>
        <taxon>Passeroidea</taxon>
        <taxon>Estrildidae</taxon>
        <taxon>Estrildinae</taxon>
        <taxon>Lonchura</taxon>
    </lineage>
</organism>
<evidence type="ECO:0000256" key="1">
    <source>
        <dbReference type="SAM" id="Coils"/>
    </source>
</evidence>
<dbReference type="GO" id="GO:0005813">
    <property type="term" value="C:centrosome"/>
    <property type="evidence" value="ECO:0007669"/>
    <property type="project" value="TreeGrafter"/>
</dbReference>
<reference evidence="2 3" key="1">
    <citation type="submission" date="2017-05" db="EMBL/GenBank/DDBJ databases">
        <title>Genome of assembly of the Bengalese finch, Lonchura striata domestica.</title>
        <authorList>
            <person name="Colquitt B.M."/>
            <person name="Brainard M.S."/>
        </authorList>
    </citation>
    <scope>NUCLEOTIDE SEQUENCE [LARGE SCALE GENOMIC DNA]</scope>
    <source>
        <strain evidence="2">White83orange57</strain>
    </source>
</reference>
<name>A0A218UFW7_9PASE</name>
<dbReference type="PANTHER" id="PTHR18957">
    <property type="entry name" value="CENTLEIN"/>
    <property type="match status" value="1"/>
</dbReference>
<protein>
    <submittedName>
        <fullName evidence="2">Centlein</fullName>
    </submittedName>
</protein>
<comment type="caution">
    <text evidence="2">The sequence shown here is derived from an EMBL/GenBank/DDBJ whole genome shotgun (WGS) entry which is preliminary data.</text>
</comment>
<dbReference type="InterPro" id="IPR038810">
    <property type="entry name" value="CNTLN"/>
</dbReference>
<gene>
    <name evidence="2" type="primary">CNTLN_0</name>
    <name evidence="2" type="ORF">RLOC_00003016</name>
</gene>
<sequence length="101" mass="11485">MINAFGLSLFQVKSLAEDKKASTDSMKQRFNLAMKEKSQYEQIYHKAKDDLERKDLKIAKLERKMVETECAMTELETAASHLHSLAKQSTQALETTAAAYQ</sequence>
<dbReference type="EMBL" id="MUZQ01000354">
    <property type="protein sequence ID" value="OWK52330.1"/>
    <property type="molecule type" value="Genomic_DNA"/>
</dbReference>
<evidence type="ECO:0000313" key="3">
    <source>
        <dbReference type="Proteomes" id="UP000197619"/>
    </source>
</evidence>
<dbReference type="PANTHER" id="PTHR18957:SF0">
    <property type="entry name" value="CENTLEIN"/>
    <property type="match status" value="1"/>
</dbReference>
<keyword evidence="1" id="KW-0175">Coiled coil</keyword>
<dbReference type="GO" id="GO:0010457">
    <property type="term" value="P:centriole-centriole cohesion"/>
    <property type="evidence" value="ECO:0007669"/>
    <property type="project" value="TreeGrafter"/>
</dbReference>
<dbReference type="AlphaFoldDB" id="A0A218UFW7"/>
<keyword evidence="3" id="KW-1185">Reference proteome</keyword>
<dbReference type="GO" id="GO:0005814">
    <property type="term" value="C:centriole"/>
    <property type="evidence" value="ECO:0007669"/>
    <property type="project" value="TreeGrafter"/>
</dbReference>
<accession>A0A218UFW7</accession>
<evidence type="ECO:0000313" key="2">
    <source>
        <dbReference type="EMBL" id="OWK52330.1"/>
    </source>
</evidence>
<proteinExistence type="predicted"/>
<dbReference type="Proteomes" id="UP000197619">
    <property type="component" value="Unassembled WGS sequence"/>
</dbReference>
<feature type="coiled-coil region" evidence="1">
    <location>
        <begin position="44"/>
        <end position="78"/>
    </location>
</feature>